<sequence>MFFRLVLGTKGG</sequence>
<comment type="caution">
    <text evidence="1">The sequence shown here is derived from an EMBL/GenBank/DDBJ whole genome shotgun (WGS) entry which is preliminary data.</text>
</comment>
<reference evidence="1 2" key="1">
    <citation type="submission" date="2017-01" db="EMBL/GenBank/DDBJ databases">
        <authorList>
            <person name="Mah S.A."/>
            <person name="Swanson W.J."/>
            <person name="Moy G.W."/>
            <person name="Vacquier V.D."/>
        </authorList>
    </citation>
    <scope>NUCLEOTIDE SEQUENCE [LARGE SCALE GENOMIC DNA]</scope>
    <source>
        <strain evidence="1 2">GSMNP</strain>
    </source>
</reference>
<protein>
    <submittedName>
        <fullName evidence="1">Uncharacterized protein</fullName>
    </submittedName>
</protein>
<keyword evidence="2" id="KW-1185">Reference proteome</keyword>
<proteinExistence type="predicted"/>
<name>A0A1R1XF61_9FUNG</name>
<organism evidence="1 2">
    <name type="scientific">Smittium culicis</name>
    <dbReference type="NCBI Taxonomy" id="133412"/>
    <lineage>
        <taxon>Eukaryota</taxon>
        <taxon>Fungi</taxon>
        <taxon>Fungi incertae sedis</taxon>
        <taxon>Zoopagomycota</taxon>
        <taxon>Kickxellomycotina</taxon>
        <taxon>Harpellomycetes</taxon>
        <taxon>Harpellales</taxon>
        <taxon>Legeriomycetaceae</taxon>
        <taxon>Smittium</taxon>
    </lineage>
</organism>
<feature type="non-terminal residue" evidence="1">
    <location>
        <position position="12"/>
    </location>
</feature>
<dbReference type="EMBL" id="LSSN01003563">
    <property type="protein sequence ID" value="OMJ13270.1"/>
    <property type="molecule type" value="Genomic_DNA"/>
</dbReference>
<evidence type="ECO:0000313" key="1">
    <source>
        <dbReference type="EMBL" id="OMJ13270.1"/>
    </source>
</evidence>
<dbReference type="Proteomes" id="UP000187283">
    <property type="component" value="Unassembled WGS sequence"/>
</dbReference>
<accession>A0A1R1XF61</accession>
<gene>
    <name evidence="1" type="ORF">AYI70_g8612</name>
</gene>
<evidence type="ECO:0000313" key="2">
    <source>
        <dbReference type="Proteomes" id="UP000187283"/>
    </source>
</evidence>